<evidence type="ECO:0000256" key="3">
    <source>
        <dbReference type="ARBA" id="ARBA00023136"/>
    </source>
</evidence>
<comment type="caution">
    <text evidence="6">The sequence shown here is derived from an EMBL/GenBank/DDBJ whole genome shotgun (WGS) entry which is preliminary data.</text>
</comment>
<protein>
    <submittedName>
        <fullName evidence="6">Autotransporter assembly complex family protein</fullName>
    </submittedName>
</protein>
<dbReference type="InterPro" id="IPR000184">
    <property type="entry name" value="Bac_surfAg_D15"/>
</dbReference>
<organism evidence="6 7">
    <name type="scientific">Chelatococcus albus</name>
    <dbReference type="NCBI Taxonomy" id="3047466"/>
    <lineage>
        <taxon>Bacteria</taxon>
        <taxon>Pseudomonadati</taxon>
        <taxon>Pseudomonadota</taxon>
        <taxon>Alphaproteobacteria</taxon>
        <taxon>Hyphomicrobiales</taxon>
        <taxon>Chelatococcaceae</taxon>
        <taxon>Chelatococcus</taxon>
    </lineage>
</organism>
<dbReference type="PANTHER" id="PTHR12815">
    <property type="entry name" value="SORTING AND ASSEMBLY MACHINERY SAMM50 PROTEIN FAMILY MEMBER"/>
    <property type="match status" value="1"/>
</dbReference>
<keyword evidence="2" id="KW-1134">Transmembrane beta strand</keyword>
<dbReference type="InterPro" id="IPR010827">
    <property type="entry name" value="BamA/TamA_POTRA"/>
</dbReference>
<feature type="domain" description="POTRA" evidence="5">
    <location>
        <begin position="263"/>
        <end position="336"/>
    </location>
</feature>
<evidence type="ECO:0000259" key="5">
    <source>
        <dbReference type="Pfam" id="PF07244"/>
    </source>
</evidence>
<reference evidence="6 7" key="1">
    <citation type="submission" date="2023-05" db="EMBL/GenBank/DDBJ databases">
        <title>Chelatococcus sp. nov., a moderately thermophilic bacterium isolated from hot spring microbial mat.</title>
        <authorList>
            <person name="Hu C.-J."/>
            <person name="Li W.-J."/>
        </authorList>
    </citation>
    <scope>NUCLEOTIDE SEQUENCE [LARGE SCALE GENOMIC DNA]</scope>
    <source>
        <strain evidence="6 7">SYSU G07232</strain>
    </source>
</reference>
<evidence type="ECO:0000313" key="7">
    <source>
        <dbReference type="Proteomes" id="UP001321492"/>
    </source>
</evidence>
<accession>A0ABT7AIF6</accession>
<dbReference type="RefSeq" id="WP_283741137.1">
    <property type="nucleotide sequence ID" value="NZ_JASJEV010000007.1"/>
</dbReference>
<dbReference type="PANTHER" id="PTHR12815:SF42">
    <property type="entry name" value="BACTERIAL SURFACE ANTIGEN (D15) DOMAIN-CONTAINING PROTEIN"/>
    <property type="match status" value="1"/>
</dbReference>
<name>A0ABT7AIF6_9HYPH</name>
<comment type="subcellular location">
    <subcellularLocation>
        <location evidence="1">Membrane</location>
    </subcellularLocation>
</comment>
<keyword evidence="2" id="KW-0812">Transmembrane</keyword>
<keyword evidence="3" id="KW-0472">Membrane</keyword>
<evidence type="ECO:0000259" key="4">
    <source>
        <dbReference type="Pfam" id="PF01103"/>
    </source>
</evidence>
<sequence>MVRRVHDRGARVSQILRRGGAAIGVVTALGLGAPLAFAQAAPVQAAPAEEPSFWERLFGRRTNGEETLPAPDATPYDLTFEVAGGDRDLARKLEDVSNLARLRKDAPSGGAGLVRRALADRDRLYGALSALGYYEPAMAIAVAGIDPASGAAIARAEAARRKGPVPVRVSITPGAQFTFGRLAVVDARTGKPLPPPEDWKRLGIAPGAPALSATVFAAEKALVDLWRTRGHAFAAVPGRDAVADHATKTLDVTFRIAPGREARFGAVGVSGTERLRPEFLAERVPWKPGDVFSPEPIARLRRDLQKYDVFESIRLREDDRFKERGEVPVDIEVKERPPRFVGFGARYSTTDGPAVNAYWGHRNLFGGAERLRLDAQVSGTDISGRNQLKKLDTLDQVGYRLGATFVKPGIIGPGTDLVVQPAFLREITETYSRQGFLGAAGLKHRFDEHLAGEIGIDHERARILRALDTNYQGGRWYTLVGLPVALTYDTTDSQLDPTRGIRASATVEPFLTALGSSLDMTLVKGSVSAYLPFDDEARYVLAGRLAMGSLIGADLADIPPPRRFFAGGGGSVRGYGYQSLGPRDASGHVIGGRSLLAASAELRVKVTDTIGVVPFFDAGNAFAESYPDFKSDLRYAAGIGLRYYTAIGPIRLDLARGLNREKGDPSFGLYISLGQAF</sequence>
<feature type="domain" description="Bacterial surface antigen (D15)" evidence="4">
    <location>
        <begin position="363"/>
        <end position="677"/>
    </location>
</feature>
<dbReference type="Pfam" id="PF07244">
    <property type="entry name" value="POTRA"/>
    <property type="match status" value="1"/>
</dbReference>
<dbReference type="EMBL" id="JASJEV010000007">
    <property type="protein sequence ID" value="MDJ1159154.1"/>
    <property type="molecule type" value="Genomic_DNA"/>
</dbReference>
<proteinExistence type="predicted"/>
<dbReference type="Proteomes" id="UP001321492">
    <property type="component" value="Unassembled WGS sequence"/>
</dbReference>
<dbReference type="Gene3D" id="2.40.160.50">
    <property type="entry name" value="membrane protein fhac: a member of the omp85/tpsb transporter family"/>
    <property type="match status" value="1"/>
</dbReference>
<evidence type="ECO:0000256" key="2">
    <source>
        <dbReference type="ARBA" id="ARBA00022452"/>
    </source>
</evidence>
<dbReference type="InterPro" id="IPR039910">
    <property type="entry name" value="D15-like"/>
</dbReference>
<evidence type="ECO:0000256" key="1">
    <source>
        <dbReference type="ARBA" id="ARBA00004370"/>
    </source>
</evidence>
<evidence type="ECO:0000313" key="6">
    <source>
        <dbReference type="EMBL" id="MDJ1159154.1"/>
    </source>
</evidence>
<keyword evidence="7" id="KW-1185">Reference proteome</keyword>
<dbReference type="Pfam" id="PF01103">
    <property type="entry name" value="Omp85"/>
    <property type="match status" value="1"/>
</dbReference>
<dbReference type="Gene3D" id="3.10.20.310">
    <property type="entry name" value="membrane protein fhac"/>
    <property type="match status" value="1"/>
</dbReference>
<gene>
    <name evidence="6" type="ORF">QNA08_12990</name>
</gene>